<keyword evidence="2" id="KW-1185">Reference proteome</keyword>
<evidence type="ECO:0000313" key="1">
    <source>
        <dbReference type="EMBL" id="KFP16824.1"/>
    </source>
</evidence>
<reference evidence="1 2" key="1">
    <citation type="submission" date="2014-04" db="EMBL/GenBank/DDBJ databases">
        <title>Genome evolution of avian class.</title>
        <authorList>
            <person name="Zhang G."/>
            <person name="Li C."/>
        </authorList>
    </citation>
    <scope>NUCLEOTIDE SEQUENCE [LARGE SCALE GENOMIC DNA]</scope>
    <source>
        <strain evidence="1">BGI_Z169</strain>
    </source>
</reference>
<dbReference type="AlphaFoldDB" id="A0A091J767"/>
<gene>
    <name evidence="1" type="ORF">Z169_15117</name>
</gene>
<sequence>NGFKLNHGRFRLDIRKKFFTMRVVKHWNGLPREVVEAPSLEAFKARLDRALSKLI</sequence>
<proteinExistence type="predicted"/>
<dbReference type="Proteomes" id="UP000053119">
    <property type="component" value="Unassembled WGS sequence"/>
</dbReference>
<name>A0A091J767_EGRGA</name>
<protein>
    <recommendedName>
        <fullName evidence="3">Nidogen G2 beta-barrel domain-containing protein</fullName>
    </recommendedName>
</protein>
<evidence type="ECO:0000313" key="2">
    <source>
        <dbReference type="Proteomes" id="UP000053119"/>
    </source>
</evidence>
<feature type="non-terminal residue" evidence="1">
    <location>
        <position position="55"/>
    </location>
</feature>
<dbReference type="EMBL" id="KK501623">
    <property type="protein sequence ID" value="KFP16824.1"/>
    <property type="molecule type" value="Genomic_DNA"/>
</dbReference>
<feature type="non-terminal residue" evidence="1">
    <location>
        <position position="1"/>
    </location>
</feature>
<evidence type="ECO:0008006" key="3">
    <source>
        <dbReference type="Google" id="ProtNLM"/>
    </source>
</evidence>
<accession>A0A091J767</accession>
<organism evidence="1 2">
    <name type="scientific">Egretta garzetta</name>
    <name type="common">Little egret</name>
    <dbReference type="NCBI Taxonomy" id="188379"/>
    <lineage>
        <taxon>Eukaryota</taxon>
        <taxon>Metazoa</taxon>
        <taxon>Chordata</taxon>
        <taxon>Craniata</taxon>
        <taxon>Vertebrata</taxon>
        <taxon>Euteleostomi</taxon>
        <taxon>Archelosauria</taxon>
        <taxon>Archosauria</taxon>
        <taxon>Dinosauria</taxon>
        <taxon>Saurischia</taxon>
        <taxon>Theropoda</taxon>
        <taxon>Coelurosauria</taxon>
        <taxon>Aves</taxon>
        <taxon>Neognathae</taxon>
        <taxon>Neoaves</taxon>
        <taxon>Aequornithes</taxon>
        <taxon>Pelecaniformes</taxon>
        <taxon>Ardeidae</taxon>
        <taxon>Egretta</taxon>
    </lineage>
</organism>